<proteinExistence type="predicted"/>
<organism evidence="3 4">
    <name type="scientific">Verticillium longisporum</name>
    <name type="common">Verticillium dahliae var. longisporum</name>
    <dbReference type="NCBI Taxonomy" id="100787"/>
    <lineage>
        <taxon>Eukaryota</taxon>
        <taxon>Fungi</taxon>
        <taxon>Dikarya</taxon>
        <taxon>Ascomycota</taxon>
        <taxon>Pezizomycotina</taxon>
        <taxon>Sordariomycetes</taxon>
        <taxon>Hypocreomycetidae</taxon>
        <taxon>Glomerellales</taxon>
        <taxon>Plectosphaerellaceae</taxon>
        <taxon>Verticillium</taxon>
    </lineage>
</organism>
<protein>
    <submittedName>
        <fullName evidence="3">Uncharacterized protein</fullName>
    </submittedName>
</protein>
<feature type="transmembrane region" description="Helical" evidence="2">
    <location>
        <begin position="46"/>
        <end position="70"/>
    </location>
</feature>
<evidence type="ECO:0000256" key="2">
    <source>
        <dbReference type="SAM" id="Phobius"/>
    </source>
</evidence>
<keyword evidence="2" id="KW-1133">Transmembrane helix</keyword>
<sequence>MPPFHRSVRDLTDKALPTLFFFVVVASVTVVLTYSNGFKEPVPRDVITGLTATLGILVFLFAIGRTLLYFKGPLPPEVDVEQVSVGSRLHPTMAPMSITNSTAQQSSQRQREAALVHTAPYPESDTMMGQITPNRAIPDLPNQVPAQESSRRRQAYGNLTSSPTRYRSEREVDPYHPFPDIQRVQPYRTPTRIPPRATAAGETSSGHSWRHGRAFHQDGQLSRADARRRLPSFRQEPKHENIGINNAVLSEENFRLRFPLLSFLMENSLLDDGSVHGGRKSDKPTWLVCRGPNHGSVCRPEASVLFNERHDPDSSENKPVHVEAEDCGSRFSASSEERASPPSEAHTFSTTQTSEEVYPANKWENWG</sequence>
<dbReference type="AlphaFoldDB" id="A0A0G4L4S7"/>
<feature type="transmembrane region" description="Helical" evidence="2">
    <location>
        <begin position="15"/>
        <end position="34"/>
    </location>
</feature>
<feature type="region of interest" description="Disordered" evidence="1">
    <location>
        <begin position="133"/>
        <end position="221"/>
    </location>
</feature>
<keyword evidence="2" id="KW-0472">Membrane</keyword>
<feature type="region of interest" description="Disordered" evidence="1">
    <location>
        <begin position="308"/>
        <end position="367"/>
    </location>
</feature>
<feature type="compositionally biased region" description="Polar residues" evidence="1">
    <location>
        <begin position="346"/>
        <end position="355"/>
    </location>
</feature>
<evidence type="ECO:0000313" key="4">
    <source>
        <dbReference type="Proteomes" id="UP000045706"/>
    </source>
</evidence>
<reference evidence="4" key="1">
    <citation type="submission" date="2015-05" db="EMBL/GenBank/DDBJ databases">
        <authorList>
            <person name="Fogelqvist Johan"/>
        </authorList>
    </citation>
    <scope>NUCLEOTIDE SEQUENCE [LARGE SCALE GENOMIC DNA]</scope>
</reference>
<feature type="compositionally biased region" description="Low complexity" evidence="1">
    <location>
        <begin position="329"/>
        <end position="345"/>
    </location>
</feature>
<evidence type="ECO:0000313" key="3">
    <source>
        <dbReference type="EMBL" id="CRK16994.1"/>
    </source>
</evidence>
<feature type="compositionally biased region" description="Basic and acidic residues" evidence="1">
    <location>
        <begin position="308"/>
        <end position="328"/>
    </location>
</feature>
<dbReference type="Proteomes" id="UP000045706">
    <property type="component" value="Unassembled WGS sequence"/>
</dbReference>
<evidence type="ECO:0000256" key="1">
    <source>
        <dbReference type="SAM" id="MobiDB-lite"/>
    </source>
</evidence>
<accession>A0A0G4L4S7</accession>
<gene>
    <name evidence="3" type="ORF">BN1723_011180</name>
</gene>
<keyword evidence="2" id="KW-0812">Transmembrane</keyword>
<dbReference type="EMBL" id="CVQI01007557">
    <property type="protein sequence ID" value="CRK16994.1"/>
    <property type="molecule type" value="Genomic_DNA"/>
</dbReference>
<name>A0A0G4L4S7_VERLO</name>